<dbReference type="EMBL" id="CP091139">
    <property type="protein sequence ID" value="UUT35660.1"/>
    <property type="molecule type" value="Genomic_DNA"/>
</dbReference>
<dbReference type="Proteomes" id="UP001054811">
    <property type="component" value="Chromosome"/>
</dbReference>
<sequence length="71" mass="7284">MRAAGFAAVLSGAGPSVLVLADGPGRRLEAARLAASVTDTPWEPLMLAVDFKGGTVREHMEDAPQPASPAK</sequence>
<evidence type="ECO:0000313" key="1">
    <source>
        <dbReference type="EMBL" id="UUT35660.1"/>
    </source>
</evidence>
<evidence type="ECO:0008006" key="3">
    <source>
        <dbReference type="Google" id="ProtNLM"/>
    </source>
</evidence>
<reference evidence="1" key="1">
    <citation type="submission" date="2022-01" db="EMBL/GenBank/DDBJ databases">
        <title>Microbacterium eymi and Microbacterium rhizovicinus sp. nov., isolated from the rhizospheric soil of Elymus tsukushiensis, a plant native to the Dokdo Islands, Republic of Korea.</title>
        <authorList>
            <person name="Hwang Y.J."/>
        </authorList>
    </citation>
    <scope>NUCLEOTIDE SEQUENCE</scope>
    <source>
        <strain evidence="1">KUDC0405</strain>
    </source>
</reference>
<name>A0ABY5NKG6_9MICO</name>
<gene>
    <name evidence="1" type="ORF">L2X98_20565</name>
</gene>
<keyword evidence="2" id="KW-1185">Reference proteome</keyword>
<evidence type="ECO:0000313" key="2">
    <source>
        <dbReference type="Proteomes" id="UP001054811"/>
    </source>
</evidence>
<organism evidence="1 2">
    <name type="scientific">Microbacterium elymi</name>
    <dbReference type="NCBI Taxonomy" id="2909587"/>
    <lineage>
        <taxon>Bacteria</taxon>
        <taxon>Bacillati</taxon>
        <taxon>Actinomycetota</taxon>
        <taxon>Actinomycetes</taxon>
        <taxon>Micrococcales</taxon>
        <taxon>Microbacteriaceae</taxon>
        <taxon>Microbacterium</taxon>
    </lineage>
</organism>
<accession>A0ABY5NKG6</accession>
<proteinExistence type="predicted"/>
<protein>
    <recommendedName>
        <fullName evidence="3">GHMP kinase C-terminal domain-containing protein</fullName>
    </recommendedName>
</protein>